<feature type="compositionally biased region" description="Basic and acidic residues" evidence="1">
    <location>
        <begin position="298"/>
        <end position="308"/>
    </location>
</feature>
<reference evidence="2 3" key="1">
    <citation type="submission" date="2014-04" db="EMBL/GenBank/DDBJ databases">
        <authorList>
            <consortium name="DOE Joint Genome Institute"/>
            <person name="Kuo A."/>
            <person name="Kohler A."/>
            <person name="Nagy L.G."/>
            <person name="Floudas D."/>
            <person name="Copeland A."/>
            <person name="Barry K.W."/>
            <person name="Cichocki N."/>
            <person name="Veneault-Fourrey C."/>
            <person name="LaButti K."/>
            <person name="Lindquist E.A."/>
            <person name="Lipzen A."/>
            <person name="Lundell T."/>
            <person name="Morin E."/>
            <person name="Murat C."/>
            <person name="Sun H."/>
            <person name="Tunlid A."/>
            <person name="Henrissat B."/>
            <person name="Grigoriev I.V."/>
            <person name="Hibbett D.S."/>
            <person name="Martin F."/>
            <person name="Nordberg H.P."/>
            <person name="Cantor M.N."/>
            <person name="Hua S.X."/>
        </authorList>
    </citation>
    <scope>NUCLEOTIDE SEQUENCE [LARGE SCALE GENOMIC DNA]</scope>
    <source>
        <strain evidence="2 3">LaAM-08-1</strain>
    </source>
</reference>
<feature type="region of interest" description="Disordered" evidence="1">
    <location>
        <begin position="119"/>
        <end position="153"/>
    </location>
</feature>
<dbReference type="HOGENOM" id="CLU_844854_0_0_1"/>
<evidence type="ECO:0000256" key="1">
    <source>
        <dbReference type="SAM" id="MobiDB-lite"/>
    </source>
</evidence>
<feature type="region of interest" description="Disordered" evidence="1">
    <location>
        <begin position="219"/>
        <end position="248"/>
    </location>
</feature>
<dbReference type="AlphaFoldDB" id="A0A0C9X4R6"/>
<feature type="region of interest" description="Disordered" evidence="1">
    <location>
        <begin position="268"/>
        <end position="329"/>
    </location>
</feature>
<evidence type="ECO:0000313" key="3">
    <source>
        <dbReference type="Proteomes" id="UP000054477"/>
    </source>
</evidence>
<evidence type="ECO:0000313" key="2">
    <source>
        <dbReference type="EMBL" id="KIJ92626.1"/>
    </source>
</evidence>
<organism evidence="2 3">
    <name type="scientific">Laccaria amethystina LaAM-08-1</name>
    <dbReference type="NCBI Taxonomy" id="1095629"/>
    <lineage>
        <taxon>Eukaryota</taxon>
        <taxon>Fungi</taxon>
        <taxon>Dikarya</taxon>
        <taxon>Basidiomycota</taxon>
        <taxon>Agaricomycotina</taxon>
        <taxon>Agaricomycetes</taxon>
        <taxon>Agaricomycetidae</taxon>
        <taxon>Agaricales</taxon>
        <taxon>Agaricineae</taxon>
        <taxon>Hydnangiaceae</taxon>
        <taxon>Laccaria</taxon>
    </lineage>
</organism>
<keyword evidence="3" id="KW-1185">Reference proteome</keyword>
<protein>
    <submittedName>
        <fullName evidence="2">Uncharacterized protein</fullName>
    </submittedName>
</protein>
<gene>
    <name evidence="2" type="ORF">K443DRAFT_125862</name>
</gene>
<dbReference type="Proteomes" id="UP000054477">
    <property type="component" value="Unassembled WGS sequence"/>
</dbReference>
<name>A0A0C9X4R6_9AGAR</name>
<feature type="compositionally biased region" description="Basic and acidic residues" evidence="1">
    <location>
        <begin position="134"/>
        <end position="149"/>
    </location>
</feature>
<proteinExistence type="predicted"/>
<dbReference type="EMBL" id="KN838896">
    <property type="protein sequence ID" value="KIJ92626.1"/>
    <property type="molecule type" value="Genomic_DNA"/>
</dbReference>
<accession>A0A0C9X4R6</accession>
<reference evidence="3" key="2">
    <citation type="submission" date="2015-01" db="EMBL/GenBank/DDBJ databases">
        <title>Evolutionary Origins and Diversification of the Mycorrhizal Mutualists.</title>
        <authorList>
            <consortium name="DOE Joint Genome Institute"/>
            <consortium name="Mycorrhizal Genomics Consortium"/>
            <person name="Kohler A."/>
            <person name="Kuo A."/>
            <person name="Nagy L.G."/>
            <person name="Floudas D."/>
            <person name="Copeland A."/>
            <person name="Barry K.W."/>
            <person name="Cichocki N."/>
            <person name="Veneault-Fourrey C."/>
            <person name="LaButti K."/>
            <person name="Lindquist E.A."/>
            <person name="Lipzen A."/>
            <person name="Lundell T."/>
            <person name="Morin E."/>
            <person name="Murat C."/>
            <person name="Riley R."/>
            <person name="Ohm R."/>
            <person name="Sun H."/>
            <person name="Tunlid A."/>
            <person name="Henrissat B."/>
            <person name="Grigoriev I.V."/>
            <person name="Hibbett D.S."/>
            <person name="Martin F."/>
        </authorList>
    </citation>
    <scope>NUCLEOTIDE SEQUENCE [LARGE SCALE GENOMIC DNA]</scope>
    <source>
        <strain evidence="3">LaAM-08-1</strain>
    </source>
</reference>
<sequence>MMMKLQLASKKPRGADVATICQSAGVATGWTCNDAYEEEGRIRRVGVDEGDLEAAVVNRKPTDDGEHDGLESQSLIEDEQHHRPLYPIDEGLPTGPRTGDYAFTVAGIRMQRTDKANLGWKNKSKDVNSNGQRRRLERERATRTDERGWSESSNFQRQPIAMFRDELSEMEPRRVKDGTGRGGMMIMTDVMVWKSMGGEQEKEHRNMREREGRAVLVTKERQGINPEDVQGPKRDARGGTGTELLDGRKQTWTGDFEAVLDLTALSLSKSAKSQHGRGKKDESEENENVHKRRNGGQNRREGGGERARHLVLTPWKDRKKDDEAIEASS</sequence>